<evidence type="ECO:0000256" key="3">
    <source>
        <dbReference type="ARBA" id="ARBA00023136"/>
    </source>
</evidence>
<feature type="chain" id="PRO_5045612388" evidence="7">
    <location>
        <begin position="23"/>
        <end position="540"/>
    </location>
</feature>
<keyword evidence="2 7" id="KW-0732">Signal</keyword>
<evidence type="ECO:0000256" key="6">
    <source>
        <dbReference type="SAM" id="MobiDB-lite"/>
    </source>
</evidence>
<gene>
    <name evidence="8" type="ORF">ACFFJ8_20055</name>
</gene>
<dbReference type="RefSeq" id="WP_204820659.1">
    <property type="nucleotide sequence ID" value="NZ_JANHOF010000008.1"/>
</dbReference>
<feature type="compositionally biased region" description="Basic and acidic residues" evidence="6">
    <location>
        <begin position="39"/>
        <end position="48"/>
    </location>
</feature>
<keyword evidence="3" id="KW-0472">Membrane</keyword>
<dbReference type="Gene3D" id="3.40.190.10">
    <property type="entry name" value="Periplasmic binding protein-like II"/>
    <property type="match status" value="2"/>
</dbReference>
<dbReference type="InterPro" id="IPR006059">
    <property type="entry name" value="SBP"/>
</dbReference>
<evidence type="ECO:0000313" key="9">
    <source>
        <dbReference type="Proteomes" id="UP001589818"/>
    </source>
</evidence>
<organism evidence="8 9">
    <name type="scientific">Paenibacillus mendelii</name>
    <dbReference type="NCBI Taxonomy" id="206163"/>
    <lineage>
        <taxon>Bacteria</taxon>
        <taxon>Bacillati</taxon>
        <taxon>Bacillota</taxon>
        <taxon>Bacilli</taxon>
        <taxon>Bacillales</taxon>
        <taxon>Paenibacillaceae</taxon>
        <taxon>Paenibacillus</taxon>
    </lineage>
</organism>
<dbReference type="PROSITE" id="PS51257">
    <property type="entry name" value="PROKAR_LIPOPROTEIN"/>
    <property type="match status" value="1"/>
</dbReference>
<dbReference type="EMBL" id="JBHLVF010000034">
    <property type="protein sequence ID" value="MFC0393651.1"/>
    <property type="molecule type" value="Genomic_DNA"/>
</dbReference>
<proteinExistence type="predicted"/>
<dbReference type="PANTHER" id="PTHR43649">
    <property type="entry name" value="ARABINOSE-BINDING PROTEIN-RELATED"/>
    <property type="match status" value="1"/>
</dbReference>
<comment type="caution">
    <text evidence="8">The sequence shown here is derived from an EMBL/GenBank/DDBJ whole genome shotgun (WGS) entry which is preliminary data.</text>
</comment>
<dbReference type="Proteomes" id="UP001589818">
    <property type="component" value="Unassembled WGS sequence"/>
</dbReference>
<keyword evidence="1" id="KW-1003">Cell membrane</keyword>
<feature type="signal peptide" evidence="7">
    <location>
        <begin position="1"/>
        <end position="22"/>
    </location>
</feature>
<keyword evidence="9" id="KW-1185">Reference proteome</keyword>
<keyword evidence="4" id="KW-0564">Palmitate</keyword>
<keyword evidence="5" id="KW-0449">Lipoprotein</keyword>
<evidence type="ECO:0000256" key="4">
    <source>
        <dbReference type="ARBA" id="ARBA00023139"/>
    </source>
</evidence>
<protein>
    <submittedName>
        <fullName evidence="8">Extracellular solute-binding protein</fullName>
    </submittedName>
</protein>
<evidence type="ECO:0000256" key="1">
    <source>
        <dbReference type="ARBA" id="ARBA00022475"/>
    </source>
</evidence>
<evidence type="ECO:0000313" key="8">
    <source>
        <dbReference type="EMBL" id="MFC0393651.1"/>
    </source>
</evidence>
<dbReference type="SUPFAM" id="SSF53850">
    <property type="entry name" value="Periplasmic binding protein-like II"/>
    <property type="match status" value="1"/>
</dbReference>
<evidence type="ECO:0000256" key="2">
    <source>
        <dbReference type="ARBA" id="ARBA00022729"/>
    </source>
</evidence>
<dbReference type="Pfam" id="PF01547">
    <property type="entry name" value="SBP_bac_1"/>
    <property type="match status" value="1"/>
</dbReference>
<feature type="region of interest" description="Disordered" evidence="6">
    <location>
        <begin position="22"/>
        <end position="50"/>
    </location>
</feature>
<name>A0ABV6JCM4_9BACL</name>
<dbReference type="InterPro" id="IPR050490">
    <property type="entry name" value="Bact_solute-bd_prot1"/>
</dbReference>
<reference evidence="8 9" key="1">
    <citation type="submission" date="2024-09" db="EMBL/GenBank/DDBJ databases">
        <authorList>
            <person name="Sun Q."/>
            <person name="Mori K."/>
        </authorList>
    </citation>
    <scope>NUCLEOTIDE SEQUENCE [LARGE SCALE GENOMIC DNA]</scope>
    <source>
        <strain evidence="8 9">CCM 4839</strain>
    </source>
</reference>
<evidence type="ECO:0000256" key="7">
    <source>
        <dbReference type="SAM" id="SignalP"/>
    </source>
</evidence>
<accession>A0ABV6JCM4</accession>
<sequence length="540" mass="60624">MKKTFMMFLMLTLVAVSILGCSNNPKEEGNSDGKTTTAPDKEAGKPDKFNATGYPIVNEKITLNLMGPKVPIHGPWDQMDLFTEMEKLTNIQIQFNTPNSDVYQEKKNLAFASGELPDVFFGGPLTPKDEVTYGGQGLLIPLETLIENCAPHFKKILDENPEVRSAITAPDGHIYALPQVNEVPGDLTTKMWINKEWLKKVGLSMPTTVDELYGVLKAFQEKDPNGNGSADEIPLTSGRLGDIRPAILAAFGLISDSFVNENDGKLVYYPTAPGYKEYIAFMRKLYDEKLLDNETFTQTSQQLNAKGMDNQLGSFVNAAPFVVVSEERNDEFELMGPLTSTINSKPVWPKVSSVMRGLFAITKTNPNPEAAIRWVDHLYSDEGSILVIFGKEGEGYKWLDDQKTSWERTWPEGMNPEEYRGGRVTPAAGTFVPTIRQLDFLSKRANDNIIGPIAAQVEAKYVNVWKEAFPLVYFSDDQQKRISILEADLKTYVEQMEAKFVTGMEPLDNWDKYVSTLERMGVAEYLQIHQEAYDLWKKTN</sequence>
<dbReference type="PANTHER" id="PTHR43649:SF33">
    <property type="entry name" value="POLYGALACTURONAN_RHAMNOGALACTURONAN-BINDING PROTEIN YTCQ"/>
    <property type="match status" value="1"/>
</dbReference>
<evidence type="ECO:0000256" key="5">
    <source>
        <dbReference type="ARBA" id="ARBA00023288"/>
    </source>
</evidence>